<evidence type="ECO:0000313" key="4">
    <source>
        <dbReference type="Proteomes" id="UP000005237"/>
    </source>
</evidence>
<accession>A0A8R1IQ34</accession>
<dbReference type="PANTHER" id="PTHR45908">
    <property type="entry name" value="PROTEIN CBG11750-RELATED"/>
    <property type="match status" value="1"/>
</dbReference>
<reference evidence="4" key="1">
    <citation type="submission" date="2010-08" db="EMBL/GenBank/DDBJ databases">
        <authorList>
            <consortium name="Caenorhabditis japonica Sequencing Consortium"/>
            <person name="Wilson R.K."/>
        </authorList>
    </citation>
    <scope>NUCLEOTIDE SEQUENCE [LARGE SCALE GENOMIC DNA]</scope>
    <source>
        <strain evidence="4">DF5081</strain>
    </source>
</reference>
<dbReference type="CDD" id="cd00519">
    <property type="entry name" value="Lipase_3"/>
    <property type="match status" value="1"/>
</dbReference>
<keyword evidence="1" id="KW-0732">Signal</keyword>
<reference evidence="3" key="2">
    <citation type="submission" date="2022-06" db="UniProtKB">
        <authorList>
            <consortium name="EnsemblMetazoa"/>
        </authorList>
    </citation>
    <scope>IDENTIFICATION</scope>
    <source>
        <strain evidence="3">DF5081</strain>
    </source>
</reference>
<protein>
    <submittedName>
        <fullName evidence="3">Lipase_3 domain-containing protein</fullName>
    </submittedName>
</protein>
<organism evidence="3 4">
    <name type="scientific">Caenorhabditis japonica</name>
    <dbReference type="NCBI Taxonomy" id="281687"/>
    <lineage>
        <taxon>Eukaryota</taxon>
        <taxon>Metazoa</taxon>
        <taxon>Ecdysozoa</taxon>
        <taxon>Nematoda</taxon>
        <taxon>Chromadorea</taxon>
        <taxon>Rhabditida</taxon>
        <taxon>Rhabditina</taxon>
        <taxon>Rhabditomorpha</taxon>
        <taxon>Rhabditoidea</taxon>
        <taxon>Rhabditidae</taxon>
        <taxon>Peloderinae</taxon>
        <taxon>Caenorhabditis</taxon>
    </lineage>
</organism>
<feature type="signal peptide" evidence="1">
    <location>
        <begin position="1"/>
        <end position="17"/>
    </location>
</feature>
<dbReference type="EnsemblMetazoa" id="CJA36620.1">
    <property type="protein sequence ID" value="CJA36620.1"/>
    <property type="gene ID" value="WBGene00212467"/>
</dbReference>
<keyword evidence="4" id="KW-1185">Reference proteome</keyword>
<evidence type="ECO:0000259" key="2">
    <source>
        <dbReference type="Pfam" id="PF01764"/>
    </source>
</evidence>
<dbReference type="Pfam" id="PF01764">
    <property type="entry name" value="Lipase_3"/>
    <property type="match status" value="1"/>
</dbReference>
<feature type="domain" description="Fungal lipase-type" evidence="2">
    <location>
        <begin position="128"/>
        <end position="264"/>
    </location>
</feature>
<dbReference type="InterPro" id="IPR002921">
    <property type="entry name" value="Fungal_lipase-type"/>
</dbReference>
<name>A0A8R1IQ34_CAEJA</name>
<feature type="chain" id="PRO_5035897440" evidence="1">
    <location>
        <begin position="18"/>
        <end position="344"/>
    </location>
</feature>
<dbReference type="SUPFAM" id="SSF53474">
    <property type="entry name" value="alpha/beta-Hydrolases"/>
    <property type="match status" value="1"/>
</dbReference>
<dbReference type="AlphaFoldDB" id="A0A8R1IQ34"/>
<dbReference type="Proteomes" id="UP000005237">
    <property type="component" value="Unassembled WGS sequence"/>
</dbReference>
<dbReference type="PANTHER" id="PTHR45908:SF14">
    <property type="entry name" value="FUNGAL LIPASE-LIKE DOMAIN-CONTAINING PROTEIN"/>
    <property type="match status" value="1"/>
</dbReference>
<sequence>MNYSLLFLLLVPVTIHAENCAGCVASGKVWCVETSVCNTTAQGDCKTAINLSLNCPAPPQYGYDDEFMRAEIMTLTTAAQNENPQLCFNNQLPTMKLYKVTSVNCSDHYNDTTCVGYTAYDTKRKAIVMSFKGAHGDDQMKAIMEGIQKDGIQSVFSTTNGKVFKTIYDSFMLIWNGGMSQDVRHLKYKYPSYELWVNGHSLGAMLAYVASAYVVDIALYKPDDMKVVVMGASRIGDYNFAVWHTATFSYNFHIVHRDDPFPRSIKVDPKTLTPLFYPRTEVWYDNYMNAGDPYQICPESDGQYCSNLDKNTPIMDDHLYYFNIDLPAWGHAGCPDNITAYAQQ</sequence>
<evidence type="ECO:0000313" key="3">
    <source>
        <dbReference type="EnsemblMetazoa" id="CJA36620.1"/>
    </source>
</evidence>
<proteinExistence type="predicted"/>
<dbReference type="InterPro" id="IPR029058">
    <property type="entry name" value="AB_hydrolase_fold"/>
</dbReference>
<evidence type="ECO:0000256" key="1">
    <source>
        <dbReference type="SAM" id="SignalP"/>
    </source>
</evidence>
<dbReference type="GO" id="GO:0006629">
    <property type="term" value="P:lipid metabolic process"/>
    <property type="evidence" value="ECO:0007669"/>
    <property type="project" value="InterPro"/>
</dbReference>
<dbReference type="Gene3D" id="3.40.50.1820">
    <property type="entry name" value="alpha/beta hydrolase"/>
    <property type="match status" value="1"/>
</dbReference>